<dbReference type="CDD" id="cd06160">
    <property type="entry name" value="S2P-M50_like_2"/>
    <property type="match status" value="1"/>
</dbReference>
<dbReference type="RefSeq" id="WP_268608267.1">
    <property type="nucleotide sequence ID" value="NZ_CP113797.1"/>
</dbReference>
<evidence type="ECO:0000256" key="2">
    <source>
        <dbReference type="ARBA" id="ARBA00004141"/>
    </source>
</evidence>
<feature type="transmembrane region" description="Helical" evidence="10">
    <location>
        <begin position="478"/>
        <end position="498"/>
    </location>
</feature>
<keyword evidence="6" id="KW-0378">Hydrolase</keyword>
<keyword evidence="8 10" id="KW-1133">Transmembrane helix</keyword>
<evidence type="ECO:0000256" key="10">
    <source>
        <dbReference type="SAM" id="Phobius"/>
    </source>
</evidence>
<keyword evidence="4 12" id="KW-0645">Protease</keyword>
<evidence type="ECO:0000256" key="4">
    <source>
        <dbReference type="ARBA" id="ARBA00022670"/>
    </source>
</evidence>
<keyword evidence="5 10" id="KW-0812">Transmembrane</keyword>
<dbReference type="Proteomes" id="UP001163152">
    <property type="component" value="Chromosome"/>
</dbReference>
<evidence type="ECO:0000256" key="1">
    <source>
        <dbReference type="ARBA" id="ARBA00001947"/>
    </source>
</evidence>
<dbReference type="Pfam" id="PF02163">
    <property type="entry name" value="Peptidase_M50"/>
    <property type="match status" value="1"/>
</dbReference>
<dbReference type="GO" id="GO:0008233">
    <property type="term" value="F:peptidase activity"/>
    <property type="evidence" value="ECO:0007669"/>
    <property type="project" value="UniProtKB-KW"/>
</dbReference>
<sequence>MIWFILLLLGILTYFSYFIVERSVAHITKTPVWVLWLVMMFPAFVWAGWIVINGEARTPIGLILGAILLSSTLYWFLVQWGRVPQPNSTQSQPKDTEQKQDTLKALTAVTERQPSPRPINKEEEANLQNCFPWSVYYLQNIEHRPQALICRGQLRTSPEVAYNTVRDNIESYFHDRFLVVFQEGLNGKPFFVLVPNPRAKTKTAANDRSVRPGLALGLLFATLVTTTLAGAMLLNSSDTSQLPSDLPSLLAGWPYALALMTVLGIHELGHYLAARYYRVRATLPYFIPVPPAAIFPFGTFGAFIQLRSPIPNRTALFDVGIAGPLSGFIATIPVLWWGLANSEIVDLSEQSSILNFDSFQPTASLLIALLSKIALGSALTSNHALNLHPVAIAGCLGLIITALNLMPVGQLDGGHIVHAMFGQRTGAMIGQITRLLVLALALIVQRELFLWAILLFFMPVVDEPALNDVSELDNGRDFLGLLALGLLLIIILPLPQLLSRLLF</sequence>
<evidence type="ECO:0000256" key="8">
    <source>
        <dbReference type="ARBA" id="ARBA00022989"/>
    </source>
</evidence>
<feature type="transmembrane region" description="Helical" evidence="10">
    <location>
        <begin position="285"/>
        <end position="304"/>
    </location>
</feature>
<dbReference type="InterPro" id="IPR008915">
    <property type="entry name" value="Peptidase_M50"/>
</dbReference>
<feature type="transmembrane region" description="Helical" evidence="10">
    <location>
        <begin position="59"/>
        <end position="77"/>
    </location>
</feature>
<dbReference type="PANTHER" id="PTHR31412:SF0">
    <property type="entry name" value="ZINC METALLOPROTEASE EGY1, CHLOROPLASTIC-RELATED"/>
    <property type="match status" value="1"/>
</dbReference>
<comment type="similarity">
    <text evidence="3">Belongs to the peptidase M50B family.</text>
</comment>
<evidence type="ECO:0000256" key="9">
    <source>
        <dbReference type="ARBA" id="ARBA00023136"/>
    </source>
</evidence>
<feature type="transmembrane region" description="Helical" evidence="10">
    <location>
        <begin position="214"/>
        <end position="234"/>
    </location>
</feature>
<name>A0A9E9C638_9CYAN</name>
<keyword evidence="7" id="KW-0809">Transit peptide</keyword>
<proteinExistence type="inferred from homology"/>
<feature type="transmembrane region" description="Helical" evidence="10">
    <location>
        <begin position="246"/>
        <end position="265"/>
    </location>
</feature>
<evidence type="ECO:0000259" key="11">
    <source>
        <dbReference type="Pfam" id="PF02163"/>
    </source>
</evidence>
<feature type="transmembrane region" description="Helical" evidence="10">
    <location>
        <begin position="34"/>
        <end position="52"/>
    </location>
</feature>
<dbReference type="PANTHER" id="PTHR31412">
    <property type="entry name" value="ZINC METALLOPROTEASE EGY1"/>
    <property type="match status" value="1"/>
</dbReference>
<comment type="subcellular location">
    <subcellularLocation>
        <location evidence="2">Membrane</location>
        <topology evidence="2">Multi-pass membrane protein</topology>
    </subcellularLocation>
</comment>
<accession>A0A9E9C638</accession>
<evidence type="ECO:0000256" key="6">
    <source>
        <dbReference type="ARBA" id="ARBA00022801"/>
    </source>
</evidence>
<dbReference type="EMBL" id="CP113797">
    <property type="protein sequence ID" value="WAL58834.1"/>
    <property type="molecule type" value="Genomic_DNA"/>
</dbReference>
<evidence type="ECO:0000256" key="5">
    <source>
        <dbReference type="ARBA" id="ARBA00022692"/>
    </source>
</evidence>
<dbReference type="AlphaFoldDB" id="A0A9E9C638"/>
<dbReference type="InterPro" id="IPR044838">
    <property type="entry name" value="EGY1-like"/>
</dbReference>
<keyword evidence="13" id="KW-1185">Reference proteome</keyword>
<feature type="transmembrane region" description="Helical" evidence="10">
    <location>
        <begin position="316"/>
        <end position="339"/>
    </location>
</feature>
<gene>
    <name evidence="12" type="ORF">OXH18_16850</name>
</gene>
<reference evidence="12" key="1">
    <citation type="submission" date="2022-12" db="EMBL/GenBank/DDBJ databases">
        <title>Polyphasic identification of a Novel Hot-Spring Cyanobacterium Ocullathermofonsia sinensis gen nov. sp. nov. and Genomic Insights on its Adaptations to the Thermal Habitat.</title>
        <authorList>
            <person name="Daroch M."/>
            <person name="Tang J."/>
            <person name="Jiang Y."/>
        </authorList>
    </citation>
    <scope>NUCLEOTIDE SEQUENCE</scope>
    <source>
        <strain evidence="12">PKUAC-SCTA174</strain>
    </source>
</reference>
<keyword evidence="9 10" id="KW-0472">Membrane</keyword>
<evidence type="ECO:0000313" key="13">
    <source>
        <dbReference type="Proteomes" id="UP001163152"/>
    </source>
</evidence>
<evidence type="ECO:0000256" key="3">
    <source>
        <dbReference type="ARBA" id="ARBA00007931"/>
    </source>
</evidence>
<protein>
    <submittedName>
        <fullName evidence="12">Site-2 protease family protein</fullName>
    </submittedName>
</protein>
<dbReference type="GO" id="GO:0016020">
    <property type="term" value="C:membrane"/>
    <property type="evidence" value="ECO:0007669"/>
    <property type="project" value="UniProtKB-SubCell"/>
</dbReference>
<feature type="domain" description="Peptidase M50" evidence="11">
    <location>
        <begin position="255"/>
        <end position="434"/>
    </location>
</feature>
<evidence type="ECO:0000313" key="12">
    <source>
        <dbReference type="EMBL" id="WAL58834.1"/>
    </source>
</evidence>
<dbReference type="GO" id="GO:0006508">
    <property type="term" value="P:proteolysis"/>
    <property type="evidence" value="ECO:0007669"/>
    <property type="project" value="UniProtKB-KW"/>
</dbReference>
<dbReference type="KEGG" id="tsin:OXH18_16850"/>
<evidence type="ECO:0000256" key="7">
    <source>
        <dbReference type="ARBA" id="ARBA00022946"/>
    </source>
</evidence>
<comment type="cofactor">
    <cofactor evidence="1">
        <name>Zn(2+)</name>
        <dbReference type="ChEBI" id="CHEBI:29105"/>
    </cofactor>
</comment>
<organism evidence="12 13">
    <name type="scientific">Thermocoleostomius sinensis A174</name>
    <dbReference type="NCBI Taxonomy" id="2016057"/>
    <lineage>
        <taxon>Bacteria</taxon>
        <taxon>Bacillati</taxon>
        <taxon>Cyanobacteriota</taxon>
        <taxon>Cyanophyceae</taxon>
        <taxon>Oculatellales</taxon>
        <taxon>Oculatellaceae</taxon>
        <taxon>Thermocoleostomius</taxon>
    </lineage>
</organism>